<feature type="domain" description="PaRep2b" evidence="1">
    <location>
        <begin position="1"/>
        <end position="454"/>
    </location>
</feature>
<evidence type="ECO:0000313" key="2">
    <source>
        <dbReference type="EMBL" id="RFA98566.1"/>
    </source>
</evidence>
<organism evidence="2 5">
    <name type="scientific">Pyrobaculum aerophilum</name>
    <dbReference type="NCBI Taxonomy" id="13773"/>
    <lineage>
        <taxon>Archaea</taxon>
        <taxon>Thermoproteota</taxon>
        <taxon>Thermoprotei</taxon>
        <taxon>Thermoproteales</taxon>
        <taxon>Thermoproteaceae</taxon>
        <taxon>Pyrobaculum</taxon>
    </lineage>
</organism>
<dbReference type="Proteomes" id="UP000256877">
    <property type="component" value="Unassembled WGS sequence"/>
</dbReference>
<dbReference type="InterPro" id="IPR011689">
    <property type="entry name" value="PaRep2b"/>
</dbReference>
<dbReference type="EMBL" id="NMUF01000008">
    <property type="protein sequence ID" value="RFA99272.1"/>
    <property type="molecule type" value="Genomic_DNA"/>
</dbReference>
<dbReference type="Proteomes" id="UP000257123">
    <property type="component" value="Unassembled WGS sequence"/>
</dbReference>
<proteinExistence type="predicted"/>
<evidence type="ECO:0000313" key="3">
    <source>
        <dbReference type="EMBL" id="RFA99272.1"/>
    </source>
</evidence>
<evidence type="ECO:0000313" key="5">
    <source>
        <dbReference type="Proteomes" id="UP000257123"/>
    </source>
</evidence>
<dbReference type="Pfam" id="PF07775">
    <property type="entry name" value="PaRep2b"/>
    <property type="match status" value="1"/>
</dbReference>
<accession>A0A371R450</accession>
<evidence type="ECO:0000313" key="4">
    <source>
        <dbReference type="Proteomes" id="UP000256877"/>
    </source>
</evidence>
<sequence length="460" mass="52630">MADDYVYKHITVERRPLDTSGQWQKAVIRFKLGGEEEAYINVYWTGKELYARFAGSRENAERLASVIKALGGEAVVKRIGRGWVVQLYTDGIIAIRHDGWLNAVRGFVDDLKGEGLIDKERYGQLVRDLEAGPNVVKLVSAEFTVYYTNKGIEIKYHTRNENSKNATVDALKARGLREGEHFTVTEQDRGYRISVVKEAYAKAVETLAHSGLKEGEHYTVDSEKREIHVKKEHKDTVVNAFKGAGLEEGKHFTVKRGGRYVIHITYDGLREIQRMALSGDLEAERFIRELEDVLRRRHGDGAVEKLVEVLTPARKEGTAELPLVVYDDKGNVVARVVDLRYEFVENGNPVSQCAGRDCRLRVVVEYELPSGERKQFKMEWYWAEKREKKGRDTVTYYYEAAQPTVKDEVEVAVLKTLTGKAKRGRVWLYADQLEALRRFKSLEDAVDQWRAGKPQKQEQN</sequence>
<evidence type="ECO:0000259" key="1">
    <source>
        <dbReference type="Pfam" id="PF07775"/>
    </source>
</evidence>
<gene>
    <name evidence="2" type="ORF">CGL51_00645</name>
    <name evidence="3" type="ORF">CGL52_04600</name>
</gene>
<comment type="caution">
    <text evidence="2">The sequence shown here is derived from an EMBL/GenBank/DDBJ whole genome shotgun (WGS) entry which is preliminary data.</text>
</comment>
<protein>
    <recommendedName>
        <fullName evidence="1">PaRep2b domain-containing protein</fullName>
    </recommendedName>
</protein>
<name>A0A371R450_9CREN</name>
<dbReference type="OrthoDB" id="30492at2157"/>
<dbReference type="AlphaFoldDB" id="A0A371R450"/>
<reference evidence="4 5" key="1">
    <citation type="submission" date="2017-07" db="EMBL/GenBank/DDBJ databases">
        <title>Draft genome sequence of aerobic hyperthermophilic archaea, Pyrobaculum aerophilum YKB31 and YKB32.</title>
        <authorList>
            <person name="Mochizuki T."/>
            <person name="Berliner A.J."/>
            <person name="Yoshida-Takashima Y."/>
            <person name="Takaki Y."/>
            <person name="Nunoura T."/>
            <person name="Takai K."/>
        </authorList>
    </citation>
    <scope>NUCLEOTIDE SEQUENCE [LARGE SCALE GENOMIC DNA]</scope>
    <source>
        <strain evidence="2 5">YKB31</strain>
        <strain evidence="3 4">YKB32</strain>
    </source>
</reference>
<dbReference type="EMBL" id="NMUE01000001">
    <property type="protein sequence ID" value="RFA98566.1"/>
    <property type="molecule type" value="Genomic_DNA"/>
</dbReference>